<dbReference type="Gene3D" id="1.10.8.60">
    <property type="match status" value="1"/>
</dbReference>
<dbReference type="CDD" id="cd00009">
    <property type="entry name" value="AAA"/>
    <property type="match status" value="1"/>
</dbReference>
<keyword evidence="3" id="KW-0805">Transcription regulation</keyword>
<dbReference type="GO" id="GO:0005524">
    <property type="term" value="F:ATP binding"/>
    <property type="evidence" value="ECO:0007669"/>
    <property type="project" value="UniProtKB-KW"/>
</dbReference>
<dbReference type="PROSITE" id="PS00675">
    <property type="entry name" value="SIGMA54_INTERACT_1"/>
    <property type="match status" value="1"/>
</dbReference>
<dbReference type="InterPro" id="IPR025662">
    <property type="entry name" value="Sigma_54_int_dom_ATP-bd_1"/>
</dbReference>
<dbReference type="PRINTS" id="PR01590">
    <property type="entry name" value="HTHFIS"/>
</dbReference>
<dbReference type="PROSITE" id="PS00676">
    <property type="entry name" value="SIGMA54_INTERACT_2"/>
    <property type="match status" value="1"/>
</dbReference>
<keyword evidence="5" id="KW-0804">Transcription</keyword>
<dbReference type="InterPro" id="IPR058031">
    <property type="entry name" value="AAA_lid_NorR"/>
</dbReference>
<evidence type="ECO:0000256" key="4">
    <source>
        <dbReference type="ARBA" id="ARBA00023125"/>
    </source>
</evidence>
<dbReference type="Pfam" id="PF00158">
    <property type="entry name" value="Sigma54_activat"/>
    <property type="match status" value="1"/>
</dbReference>
<organism evidence="8">
    <name type="scientific">Eiseniibacteriota bacterium</name>
    <dbReference type="NCBI Taxonomy" id="2212470"/>
    <lineage>
        <taxon>Bacteria</taxon>
        <taxon>Candidatus Eiseniibacteriota</taxon>
    </lineage>
</organism>
<gene>
    <name evidence="8" type="ORF">ENR23_14155</name>
</gene>
<protein>
    <submittedName>
        <fullName evidence="8">Sigma-54-dependent Fis family transcriptional regulator</fullName>
    </submittedName>
</protein>
<name>A0A832I4D9_UNCEI</name>
<dbReference type="EMBL" id="DSQF01000030">
    <property type="protein sequence ID" value="HGZ44521.1"/>
    <property type="molecule type" value="Genomic_DNA"/>
</dbReference>
<evidence type="ECO:0000256" key="5">
    <source>
        <dbReference type="ARBA" id="ARBA00023163"/>
    </source>
</evidence>
<dbReference type="Pfam" id="PF25601">
    <property type="entry name" value="AAA_lid_14"/>
    <property type="match status" value="1"/>
</dbReference>
<dbReference type="PROSITE" id="PS50045">
    <property type="entry name" value="SIGMA54_INTERACT_4"/>
    <property type="match status" value="1"/>
</dbReference>
<keyword evidence="4" id="KW-0238">DNA-binding</keyword>
<dbReference type="InterPro" id="IPR002197">
    <property type="entry name" value="HTH_Fis"/>
</dbReference>
<evidence type="ECO:0000256" key="3">
    <source>
        <dbReference type="ARBA" id="ARBA00023015"/>
    </source>
</evidence>
<dbReference type="GO" id="GO:0006355">
    <property type="term" value="P:regulation of DNA-templated transcription"/>
    <property type="evidence" value="ECO:0007669"/>
    <property type="project" value="InterPro"/>
</dbReference>
<dbReference type="PANTHER" id="PTHR32071:SF117">
    <property type="entry name" value="PTS-DEPENDENT DIHYDROXYACETONE KINASE OPERON REGULATORY PROTEIN-RELATED"/>
    <property type="match status" value="1"/>
</dbReference>
<dbReference type="PROSITE" id="PS00688">
    <property type="entry name" value="SIGMA54_INTERACT_3"/>
    <property type="match status" value="1"/>
</dbReference>
<evidence type="ECO:0000256" key="1">
    <source>
        <dbReference type="ARBA" id="ARBA00022741"/>
    </source>
</evidence>
<dbReference type="InterPro" id="IPR025943">
    <property type="entry name" value="Sigma_54_int_dom_ATP-bd_2"/>
</dbReference>
<keyword evidence="2" id="KW-0067">ATP-binding</keyword>
<dbReference type="InterPro" id="IPR002078">
    <property type="entry name" value="Sigma_54_int"/>
</dbReference>
<evidence type="ECO:0000259" key="7">
    <source>
        <dbReference type="PROSITE" id="PS50045"/>
    </source>
</evidence>
<feature type="domain" description="Sigma-54 factor interaction" evidence="7">
    <location>
        <begin position="91"/>
        <end position="320"/>
    </location>
</feature>
<keyword evidence="1" id="KW-0547">Nucleotide-binding</keyword>
<proteinExistence type="predicted"/>
<dbReference type="FunFam" id="3.40.50.300:FF:000006">
    <property type="entry name" value="DNA-binding transcriptional regulator NtrC"/>
    <property type="match status" value="1"/>
</dbReference>
<dbReference type="AlphaFoldDB" id="A0A832I4D9"/>
<feature type="region of interest" description="Disordered" evidence="6">
    <location>
        <begin position="1"/>
        <end position="79"/>
    </location>
</feature>
<reference evidence="8" key="1">
    <citation type="journal article" date="2020" name="mSystems">
        <title>Genome- and Community-Level Interaction Insights into Carbon Utilization and Element Cycling Functions of Hydrothermarchaeota in Hydrothermal Sediment.</title>
        <authorList>
            <person name="Zhou Z."/>
            <person name="Liu Y."/>
            <person name="Xu W."/>
            <person name="Pan J."/>
            <person name="Luo Z.H."/>
            <person name="Li M."/>
        </authorList>
    </citation>
    <scope>NUCLEOTIDE SEQUENCE [LARGE SCALE GENOMIC DNA]</scope>
    <source>
        <strain evidence="8">SpSt-381</strain>
    </source>
</reference>
<dbReference type="SUPFAM" id="SSF52540">
    <property type="entry name" value="P-loop containing nucleoside triphosphate hydrolases"/>
    <property type="match status" value="1"/>
</dbReference>
<dbReference type="InterPro" id="IPR025944">
    <property type="entry name" value="Sigma_54_int_dom_CS"/>
</dbReference>
<feature type="compositionally biased region" description="Low complexity" evidence="6">
    <location>
        <begin position="63"/>
        <end position="79"/>
    </location>
</feature>
<dbReference type="GO" id="GO:0043565">
    <property type="term" value="F:sequence-specific DNA binding"/>
    <property type="evidence" value="ECO:0007669"/>
    <property type="project" value="InterPro"/>
</dbReference>
<dbReference type="PANTHER" id="PTHR32071">
    <property type="entry name" value="TRANSCRIPTIONAL REGULATORY PROTEIN"/>
    <property type="match status" value="1"/>
</dbReference>
<evidence type="ECO:0000256" key="6">
    <source>
        <dbReference type="SAM" id="MobiDB-lite"/>
    </source>
</evidence>
<dbReference type="SMART" id="SM00382">
    <property type="entry name" value="AAA"/>
    <property type="match status" value="1"/>
</dbReference>
<dbReference type="Gene3D" id="1.10.10.60">
    <property type="entry name" value="Homeodomain-like"/>
    <property type="match status" value="1"/>
</dbReference>
<accession>A0A832I4D9</accession>
<comment type="caution">
    <text evidence="8">The sequence shown here is derived from an EMBL/GenBank/DDBJ whole genome shotgun (WGS) entry which is preliminary data.</text>
</comment>
<dbReference type="InterPro" id="IPR003593">
    <property type="entry name" value="AAA+_ATPase"/>
</dbReference>
<dbReference type="SUPFAM" id="SSF46689">
    <property type="entry name" value="Homeodomain-like"/>
    <property type="match status" value="1"/>
</dbReference>
<evidence type="ECO:0000313" key="8">
    <source>
        <dbReference type="EMBL" id="HGZ44521.1"/>
    </source>
</evidence>
<dbReference type="Gene3D" id="3.40.50.300">
    <property type="entry name" value="P-loop containing nucleotide triphosphate hydrolases"/>
    <property type="match status" value="1"/>
</dbReference>
<dbReference type="InterPro" id="IPR027417">
    <property type="entry name" value="P-loop_NTPase"/>
</dbReference>
<evidence type="ECO:0000256" key="2">
    <source>
        <dbReference type="ARBA" id="ARBA00022840"/>
    </source>
</evidence>
<dbReference type="InterPro" id="IPR009057">
    <property type="entry name" value="Homeodomain-like_sf"/>
</dbReference>
<sequence>MIRTSSRPRDFPAPSTRRVSRSLKRTASPSRRGGLESRARRSCRHAGGCGSLKRPSGHPMTRSNAHPNSAAPAPAGPGFPAWTRDPIARGVIGASPKMQRIFRLIERVAPTESAVLLLGESGTGKELIARLIHLQSRRAQGPFVPVNVAALPETLVESELFGYARGAFTGAVQDRPGLIERAEGGTLFLDEVGDMPLAAQAKLLRTLENGEVRRLGDGISRLVDVRVVAATHRDLPAEAAAGRFREDLYYRLNVVRIDLPPLRERREDIGLLAAFFLDALAEREGRGKLEFTPEAAALLERYPWPGNVRELRHAVEHAVAVSEGPRIDVGDLPSAVRLPRLLPRRPREEWTLEEVEREHILDTLDRYRGNATAAARHLGVSRTTLWRKLRRYGVPRRALTE</sequence>
<dbReference type="Pfam" id="PF02954">
    <property type="entry name" value="HTH_8"/>
    <property type="match status" value="1"/>
</dbReference>